<keyword evidence="7 10" id="KW-0808">Transferase</keyword>
<evidence type="ECO:0000256" key="7">
    <source>
        <dbReference type="ARBA" id="ARBA00022679"/>
    </source>
</evidence>
<dbReference type="PANTHER" id="PTHR43463">
    <property type="entry name" value="NICOTINATE-NUCLEOTIDE--DIMETHYLBENZIMIDAZOLE PHOSPHORIBOSYLTRANSFERASE"/>
    <property type="match status" value="1"/>
</dbReference>
<accession>A0ABV4BA82</accession>
<evidence type="ECO:0000256" key="10">
    <source>
        <dbReference type="HAMAP-Rule" id="MF_00230"/>
    </source>
</evidence>
<comment type="catalytic activity">
    <reaction evidence="9 10">
        <text>5,6-dimethylbenzimidazole + nicotinate beta-D-ribonucleotide = alpha-ribazole 5'-phosphate + nicotinate + H(+)</text>
        <dbReference type="Rhea" id="RHEA:11196"/>
        <dbReference type="ChEBI" id="CHEBI:15378"/>
        <dbReference type="ChEBI" id="CHEBI:15890"/>
        <dbReference type="ChEBI" id="CHEBI:32544"/>
        <dbReference type="ChEBI" id="CHEBI:57502"/>
        <dbReference type="ChEBI" id="CHEBI:57918"/>
        <dbReference type="EC" id="2.4.2.21"/>
    </reaction>
</comment>
<evidence type="ECO:0000256" key="5">
    <source>
        <dbReference type="ARBA" id="ARBA00022573"/>
    </source>
</evidence>
<dbReference type="SUPFAM" id="SSF52733">
    <property type="entry name" value="Nicotinate mononucleotide:5,6-dimethylbenzimidazole phosphoribosyltransferase (CobT)"/>
    <property type="match status" value="1"/>
</dbReference>
<keyword evidence="6 10" id="KW-0328">Glycosyltransferase</keyword>
<keyword evidence="12" id="KW-1185">Reference proteome</keyword>
<dbReference type="HAMAP" id="MF_00230">
    <property type="entry name" value="CobT"/>
    <property type="match status" value="1"/>
</dbReference>
<dbReference type="Pfam" id="PF02277">
    <property type="entry name" value="DBI_PRT"/>
    <property type="match status" value="1"/>
</dbReference>
<dbReference type="InterPro" id="IPR003200">
    <property type="entry name" value="Nict_dMeBzImd_PRibTrfase"/>
</dbReference>
<organism evidence="11 12">
    <name type="scientific">Thioalkalicoccus limnaeus</name>
    <dbReference type="NCBI Taxonomy" id="120681"/>
    <lineage>
        <taxon>Bacteria</taxon>
        <taxon>Pseudomonadati</taxon>
        <taxon>Pseudomonadota</taxon>
        <taxon>Gammaproteobacteria</taxon>
        <taxon>Chromatiales</taxon>
        <taxon>Chromatiaceae</taxon>
        <taxon>Thioalkalicoccus</taxon>
    </lineage>
</organism>
<dbReference type="NCBIfam" id="NF000996">
    <property type="entry name" value="PRK00105.1"/>
    <property type="match status" value="1"/>
</dbReference>
<evidence type="ECO:0000313" key="11">
    <source>
        <dbReference type="EMBL" id="MEY6431331.1"/>
    </source>
</evidence>
<dbReference type="InterPro" id="IPR036087">
    <property type="entry name" value="Nict_dMeBzImd_PRibTrfase_sf"/>
</dbReference>
<dbReference type="GO" id="GO:0008939">
    <property type="term" value="F:nicotinate-nucleotide-dimethylbenzimidazole phosphoribosyltransferase activity"/>
    <property type="evidence" value="ECO:0007669"/>
    <property type="project" value="UniProtKB-EC"/>
</dbReference>
<comment type="similarity">
    <text evidence="2 10">Belongs to the CobT family.</text>
</comment>
<proteinExistence type="inferred from homology"/>
<protein>
    <recommendedName>
        <fullName evidence="4 10">Nicotinate-nucleotide--dimethylbenzimidazole phosphoribosyltransferase</fullName>
        <shortName evidence="10">NN:DBI PRT</shortName>
        <ecNumber evidence="3 10">2.4.2.21</ecNumber>
    </recommendedName>
    <alternativeName>
        <fullName evidence="8 10">N(1)-alpha-phosphoribosyltransferase</fullName>
    </alternativeName>
</protein>
<dbReference type="NCBIfam" id="TIGR03160">
    <property type="entry name" value="cobT_DBIPRT"/>
    <property type="match status" value="1"/>
</dbReference>
<dbReference type="Proteomes" id="UP001564408">
    <property type="component" value="Unassembled WGS sequence"/>
</dbReference>
<evidence type="ECO:0000313" key="12">
    <source>
        <dbReference type="Proteomes" id="UP001564408"/>
    </source>
</evidence>
<dbReference type="Gene3D" id="3.40.50.10210">
    <property type="match status" value="1"/>
</dbReference>
<dbReference type="CDD" id="cd02439">
    <property type="entry name" value="DMB-PRT_CobT"/>
    <property type="match status" value="1"/>
</dbReference>
<dbReference type="RefSeq" id="WP_369665709.1">
    <property type="nucleotide sequence ID" value="NZ_JBDKXB010000002.1"/>
</dbReference>
<dbReference type="EC" id="2.4.2.21" evidence="3 10"/>
<dbReference type="EMBL" id="JBDKXB010000002">
    <property type="protein sequence ID" value="MEY6431331.1"/>
    <property type="molecule type" value="Genomic_DNA"/>
</dbReference>
<comment type="pathway">
    <text evidence="1 10">Nucleoside biosynthesis; alpha-ribazole biosynthesis; alpha-ribazole from 5,6-dimethylbenzimidazole: step 1/2.</text>
</comment>
<comment type="function">
    <text evidence="10">Catalyzes the synthesis of alpha-ribazole-5'-phosphate from nicotinate mononucleotide (NAMN) and 5,6-dimethylbenzimidazole (DMB).</text>
</comment>
<sequence>MSQDLEWLNVPAARLDESARQNALARQVRLTKPPGALGRLEELAVHLAAMQGTEQPRADRVHIVVFAGDHGVAAEGISAFPQVVTAEMVKNFARGGAAISVAARVLGARLEVVNLGTVVDTGALDGVTRCDLGPGTANFVIGPAMDEHQCVRALAAGRHAAERARLAGADVFIGGEMGIGNTTAAAALACALLSAPAEALAGPGTGLSPDGVAHKITVIDRALSLHRDHLGRPFEALRRVGGFEIAALTGGYLSCAQMGLPVLVDGFISTVAALTAERLRPGAVDWFILSHASAEPGHRQLVQALGIPPLLDLGLRLGEGSGAAVAVPLLRIACALHNQMATFAEAEVSERH</sequence>
<comment type="caution">
    <text evidence="11">The sequence shown here is derived from an EMBL/GenBank/DDBJ whole genome shotgun (WGS) entry which is preliminary data.</text>
</comment>
<dbReference type="InterPro" id="IPR017846">
    <property type="entry name" value="Nict_dMeBzImd_PRibTrfase_bact"/>
</dbReference>
<dbReference type="InterPro" id="IPR023195">
    <property type="entry name" value="Nict_dMeBzImd_PRibTrfase_N"/>
</dbReference>
<evidence type="ECO:0000256" key="4">
    <source>
        <dbReference type="ARBA" id="ARBA00015486"/>
    </source>
</evidence>
<feature type="active site" description="Proton acceptor" evidence="10">
    <location>
        <position position="319"/>
    </location>
</feature>
<evidence type="ECO:0000256" key="6">
    <source>
        <dbReference type="ARBA" id="ARBA00022676"/>
    </source>
</evidence>
<name>A0ABV4BA82_9GAMM</name>
<dbReference type="PANTHER" id="PTHR43463:SF1">
    <property type="entry name" value="NICOTINATE-NUCLEOTIDE--DIMETHYLBENZIMIDAZOLE PHOSPHORIBOSYLTRANSFERASE"/>
    <property type="match status" value="1"/>
</dbReference>
<evidence type="ECO:0000256" key="1">
    <source>
        <dbReference type="ARBA" id="ARBA00005049"/>
    </source>
</evidence>
<dbReference type="Gene3D" id="1.10.1610.10">
    <property type="match status" value="1"/>
</dbReference>
<evidence type="ECO:0000256" key="3">
    <source>
        <dbReference type="ARBA" id="ARBA00011991"/>
    </source>
</evidence>
<evidence type="ECO:0000256" key="8">
    <source>
        <dbReference type="ARBA" id="ARBA00030686"/>
    </source>
</evidence>
<keyword evidence="5 10" id="KW-0169">Cobalamin biosynthesis</keyword>
<evidence type="ECO:0000256" key="2">
    <source>
        <dbReference type="ARBA" id="ARBA00007110"/>
    </source>
</evidence>
<evidence type="ECO:0000256" key="9">
    <source>
        <dbReference type="ARBA" id="ARBA00047340"/>
    </source>
</evidence>
<gene>
    <name evidence="10 11" type="primary">cobT</name>
    <name evidence="11" type="ORF">ABC977_02795</name>
</gene>
<reference evidence="11 12" key="1">
    <citation type="submission" date="2024-05" db="EMBL/GenBank/DDBJ databases">
        <title>Genome Sequence and Characterization of the New Strain Purple Sulfur Bacterium of Genus Thioalkalicoccus.</title>
        <authorList>
            <person name="Bryantseva I.A."/>
            <person name="Kyndt J.A."/>
            <person name="Imhoff J.F."/>
        </authorList>
    </citation>
    <scope>NUCLEOTIDE SEQUENCE [LARGE SCALE GENOMIC DNA]</scope>
    <source>
        <strain evidence="11 12">Um2</strain>
    </source>
</reference>